<evidence type="ECO:0000259" key="2">
    <source>
        <dbReference type="Pfam" id="PF19343"/>
    </source>
</evidence>
<reference evidence="3" key="1">
    <citation type="submission" date="2019-01" db="EMBL/GenBank/DDBJ databases">
        <title>Draft genome sequences of three monokaryotic isolates of the white-rot basidiomycete fungus Dichomitus squalens.</title>
        <authorList>
            <consortium name="DOE Joint Genome Institute"/>
            <person name="Lopez S.C."/>
            <person name="Andreopoulos B."/>
            <person name="Pangilinan J."/>
            <person name="Lipzen A."/>
            <person name="Riley R."/>
            <person name="Ahrendt S."/>
            <person name="Ng V."/>
            <person name="Barry K."/>
            <person name="Daum C."/>
            <person name="Grigoriev I.V."/>
            <person name="Hilden K.S."/>
            <person name="Makela M.R."/>
            <person name="de Vries R.P."/>
        </authorList>
    </citation>
    <scope>NUCLEOTIDE SEQUENCE [LARGE SCALE GENOMIC DNA]</scope>
    <source>
        <strain evidence="3">OM18370.1</strain>
    </source>
</reference>
<dbReference type="Pfam" id="PF19343">
    <property type="entry name" value="HAM1_N"/>
    <property type="match status" value="2"/>
</dbReference>
<dbReference type="EMBL" id="ML143481">
    <property type="protein sequence ID" value="TBU24384.1"/>
    <property type="molecule type" value="Genomic_DNA"/>
</dbReference>
<accession>A0A4Q9MAW3</accession>
<dbReference type="AlphaFoldDB" id="A0A4Q9MAW3"/>
<sequence>MEKNDDDRLQDLLYQLRSITADSVHADVALEVAQEVNVDVSAVVHELPSQEEAASDASSLLHSIYTLAYVLLTSAAFRVILSDVLLIARQAVADVAARVGNAAATVENIADDIEETVRPGGGTVEEIRWKASEAVDNITDGALEGNPHDYATGSTPGITEQIQQAPDRLKEAVIRQLQDAVARAHRQPSFRSALRTILNISRKYAMKVRAASEAFSDASAPVFTLTPVVWADPPVSRALENLRILLERMSSGYDLSYLLSASLAVITDIVAAPAEALSESESKVVLRTWFGSLGDWLDCALRGPKYVTSETGCMRIEQLYDLAHKLVQDAEADPESHWVQHVRTFLAEVDNFVSALGQDRTTNKLIKSLSDLATSVADAGADFRASLPGALRGRASLARREALQSFALWLLPRILRVASAIPMPRIEYVDSTIEAVIDAILLTAPRHGVRGEETLGVQSSLVPDRVSVQSWNEVVLDIDNTIVLPQPGPSLLPSLAGTLEQVGLAEAVEEGPPLPASKIQSQTARTSVSARTRTRVHVEGVRVSAHDVAYYMLYKGARCCGLRVPFTSYEDEGLISVDVGNLDPDPSRCGTGTGLVVDVELEFDSGAGAQLESISTWLSLFTSSDPGQAPSAGPLFKVTDVHVDVRGLHIDLALTRHPILNGLFVRPLAGPSARAAVAWVLSGQIRTALESLAQFGGKVRESALARQGAGSSKPSSEGAEDGSEESAGAAEAWWGAFLEELGLLGSAQGQPGLGDDEGTYEDEDGDEETPLVETHTRATARGVIRTTVTQDSTSTGADPEESMLAVGIGPQILPGKGGPYSERSSQDSDSLADDLSLKDARVRATEEARDAAGEVTQAQESAEETLRADVEQVVQMREEITEAEARGEVRTRVERKKKGWRSAAFDLW</sequence>
<feature type="region of interest" description="Disordered" evidence="1">
    <location>
        <begin position="705"/>
        <end position="729"/>
    </location>
</feature>
<dbReference type="InterPro" id="IPR045967">
    <property type="entry name" value="HAM1-like_N"/>
</dbReference>
<feature type="domain" description="HAM1-like N-terminal" evidence="2">
    <location>
        <begin position="166"/>
        <end position="443"/>
    </location>
</feature>
<gene>
    <name evidence="3" type="ORF">BD311DRAFT_781056</name>
</gene>
<feature type="compositionally biased region" description="Acidic residues" evidence="1">
    <location>
        <begin position="754"/>
        <end position="770"/>
    </location>
</feature>
<dbReference type="PANTHER" id="PTHR31138:SF1">
    <property type="entry name" value="PDZ DOMAIN-CONTAINING PROTEIN"/>
    <property type="match status" value="1"/>
</dbReference>
<dbReference type="Proteomes" id="UP000292957">
    <property type="component" value="Unassembled WGS sequence"/>
</dbReference>
<evidence type="ECO:0000313" key="3">
    <source>
        <dbReference type="EMBL" id="TBU24384.1"/>
    </source>
</evidence>
<name>A0A4Q9MAW3_9APHY</name>
<feature type="region of interest" description="Disordered" evidence="1">
    <location>
        <begin position="746"/>
        <end position="781"/>
    </location>
</feature>
<dbReference type="OrthoDB" id="5407957at2759"/>
<evidence type="ECO:0000256" key="1">
    <source>
        <dbReference type="SAM" id="MobiDB-lite"/>
    </source>
</evidence>
<protein>
    <recommendedName>
        <fullName evidence="2">HAM1-like N-terminal domain-containing protein</fullName>
    </recommendedName>
</protein>
<feature type="region of interest" description="Disordered" evidence="1">
    <location>
        <begin position="809"/>
        <end position="833"/>
    </location>
</feature>
<feature type="domain" description="HAM1-like N-terminal" evidence="2">
    <location>
        <begin position="2"/>
        <end position="108"/>
    </location>
</feature>
<organism evidence="3">
    <name type="scientific">Dichomitus squalens</name>
    <dbReference type="NCBI Taxonomy" id="114155"/>
    <lineage>
        <taxon>Eukaryota</taxon>
        <taxon>Fungi</taxon>
        <taxon>Dikarya</taxon>
        <taxon>Basidiomycota</taxon>
        <taxon>Agaricomycotina</taxon>
        <taxon>Agaricomycetes</taxon>
        <taxon>Polyporales</taxon>
        <taxon>Polyporaceae</taxon>
        <taxon>Dichomitus</taxon>
    </lineage>
</organism>
<dbReference type="PANTHER" id="PTHR31138">
    <property type="entry name" value="CHROMOSOME 19, WHOLE GENOME SHOTGUN SEQUENCE"/>
    <property type="match status" value="1"/>
</dbReference>
<proteinExistence type="predicted"/>